<organism evidence="1 2">
    <name type="scientific">Mytilus edulis</name>
    <name type="common">Blue mussel</name>
    <dbReference type="NCBI Taxonomy" id="6550"/>
    <lineage>
        <taxon>Eukaryota</taxon>
        <taxon>Metazoa</taxon>
        <taxon>Spiralia</taxon>
        <taxon>Lophotrochozoa</taxon>
        <taxon>Mollusca</taxon>
        <taxon>Bivalvia</taxon>
        <taxon>Autobranchia</taxon>
        <taxon>Pteriomorphia</taxon>
        <taxon>Mytilida</taxon>
        <taxon>Mytiloidea</taxon>
        <taxon>Mytilidae</taxon>
        <taxon>Mytilinae</taxon>
        <taxon>Mytilus</taxon>
    </lineage>
</organism>
<proteinExistence type="predicted"/>
<protein>
    <submittedName>
        <fullName evidence="1">Uncharacterized protein</fullName>
    </submittedName>
</protein>
<gene>
    <name evidence="1" type="ORF">MEDL_9576</name>
</gene>
<dbReference type="EMBL" id="CAJPWZ010000484">
    <property type="protein sequence ID" value="CAG2194547.1"/>
    <property type="molecule type" value="Genomic_DNA"/>
</dbReference>
<sequence length="154" mass="17712">MPCNSDLFEGEFTGQVVINTTHTDGFVDRFIAKHAGYIFQTRFQIGSHEYLVFEINETQRTSKISTETEDPDIANLKLDSEVDFVKQEKDIPEYQRLQTQSGQICGTWQIVLTKTQMWTQTTVMTIKARMEIRHQMMIATDSGTEMTGCVKFQV</sequence>
<reference evidence="1" key="1">
    <citation type="submission" date="2021-03" db="EMBL/GenBank/DDBJ databases">
        <authorList>
            <person name="Bekaert M."/>
        </authorList>
    </citation>
    <scope>NUCLEOTIDE SEQUENCE</scope>
</reference>
<dbReference type="Proteomes" id="UP000683360">
    <property type="component" value="Unassembled WGS sequence"/>
</dbReference>
<dbReference type="AlphaFoldDB" id="A0A8S3QH50"/>
<keyword evidence="2" id="KW-1185">Reference proteome</keyword>
<name>A0A8S3QH50_MYTED</name>
<evidence type="ECO:0000313" key="1">
    <source>
        <dbReference type="EMBL" id="CAG2194547.1"/>
    </source>
</evidence>
<evidence type="ECO:0000313" key="2">
    <source>
        <dbReference type="Proteomes" id="UP000683360"/>
    </source>
</evidence>
<accession>A0A8S3QH50</accession>
<comment type="caution">
    <text evidence="1">The sequence shown here is derived from an EMBL/GenBank/DDBJ whole genome shotgun (WGS) entry which is preliminary data.</text>
</comment>